<protein>
    <submittedName>
        <fullName evidence="2">Uncharacterized protein</fullName>
    </submittedName>
</protein>
<dbReference type="RefSeq" id="WP_244688557.1">
    <property type="nucleotide sequence ID" value="NZ_CP095043.1"/>
</dbReference>
<sequence>MAKMIREQWKIDREVFELDARGVGQARYVVTTPGGVITFLAFLREPSGKNRTGRIIGTSWDMVGTLLDGVATPEQIRSTEEELPRLYEGRATENTLVWFRSNQSLRLFRSVREALSRGEQPDAKELRRVGYVMRNTGLDGNGTFGSIPFAAIRPGHPLKTSYHAQMLAAYLMRELSVDVVEELARIDAPETAVRLDPSVKRLIGVGNGSALGLVMLFFNRPVLVNAYISAYLDVLGQVLADPELGSASDLEQLERHLDRTIRYRAFLPTSYRFFTSNMEMAADLRRIRAKVRAARRGEIVPRDGETVLATIHRLAAEQVSKDALHSFNALLLELAPELCDRAVEQCLDFDERLDLDPATPLAEVAQIITTRFRWALELPLNGDEFRDRVWYQSRAAEEPRSGPREEVPVAHELVQNYPVQVRALLAAVEAGDQDSAIGSLLAERPELEYITRLVLALQERPYALVHADPHDTDFVPVWVIRFVNAFVHGLDRTEDHLGRDVRGLIFEGAPYRDELADADASEWWWSYEAPVASARRAPSAGSSAPSAVSSASSASEDPVSAPAAASAPKVPLLTPIDSPITPPCEHATETIDMKYREIRLMAGRAYQALNLPEGSWHGAREFVVTALVADPRVVTSFGELLISSIHPDTALAAPWEAPADQIDGTSLVVDNRGQSLLLTGHVLVNLLGAHADDGERRFVVRNVREDHAMAGVQLELQRYGIDLALEPQDAASETITGTVRRARDPEAARALYRAATDAFMADGLTVSSSDFWNIYYRGNAGLDADSPISRQHTGGTVLDVIKPGERITKQFTSEELSLLTDPDELDNHRLSEFIDTH</sequence>
<reference evidence="2 3" key="1">
    <citation type="submission" date="2022-04" db="EMBL/GenBank/DDBJ databases">
        <title>Leucobacter sp. isolated from rhizosphere of onion.</title>
        <authorList>
            <person name="Won M."/>
            <person name="Lee C.-M."/>
            <person name="Woen H.-Y."/>
            <person name="Kwon S.-W."/>
        </authorList>
    </citation>
    <scope>NUCLEOTIDE SEQUENCE [LARGE SCALE GENOMIC DNA]</scope>
    <source>
        <strain evidence="2 3">H25R-14</strain>
    </source>
</reference>
<evidence type="ECO:0000313" key="2">
    <source>
        <dbReference type="EMBL" id="UOQ61807.1"/>
    </source>
</evidence>
<name>A0ABY4FZT2_9MICO</name>
<dbReference type="EMBL" id="CP095043">
    <property type="protein sequence ID" value="UOQ61807.1"/>
    <property type="molecule type" value="Genomic_DNA"/>
</dbReference>
<accession>A0ABY4FZT2</accession>
<organism evidence="2 3">
    <name type="scientific">Leucobacter rhizosphaerae</name>
    <dbReference type="NCBI Taxonomy" id="2932245"/>
    <lineage>
        <taxon>Bacteria</taxon>
        <taxon>Bacillati</taxon>
        <taxon>Actinomycetota</taxon>
        <taxon>Actinomycetes</taxon>
        <taxon>Micrococcales</taxon>
        <taxon>Microbacteriaceae</taxon>
        <taxon>Leucobacter</taxon>
    </lineage>
</organism>
<dbReference type="Proteomes" id="UP000831775">
    <property type="component" value="Chromosome"/>
</dbReference>
<keyword evidence="3" id="KW-1185">Reference proteome</keyword>
<gene>
    <name evidence="2" type="ORF">MUN76_07615</name>
</gene>
<feature type="region of interest" description="Disordered" evidence="1">
    <location>
        <begin position="538"/>
        <end position="562"/>
    </location>
</feature>
<evidence type="ECO:0000313" key="3">
    <source>
        <dbReference type="Proteomes" id="UP000831775"/>
    </source>
</evidence>
<proteinExistence type="predicted"/>
<evidence type="ECO:0000256" key="1">
    <source>
        <dbReference type="SAM" id="MobiDB-lite"/>
    </source>
</evidence>